<organism evidence="2 3">
    <name type="scientific">Geodia barretti</name>
    <name type="common">Barrett's horny sponge</name>
    <dbReference type="NCBI Taxonomy" id="519541"/>
    <lineage>
        <taxon>Eukaryota</taxon>
        <taxon>Metazoa</taxon>
        <taxon>Porifera</taxon>
        <taxon>Demospongiae</taxon>
        <taxon>Heteroscleromorpha</taxon>
        <taxon>Tetractinellida</taxon>
        <taxon>Astrophorina</taxon>
        <taxon>Geodiidae</taxon>
        <taxon>Geodia</taxon>
    </lineage>
</organism>
<evidence type="ECO:0000256" key="1">
    <source>
        <dbReference type="SAM" id="MobiDB-lite"/>
    </source>
</evidence>
<gene>
    <name evidence="2" type="ORF">GBAR_LOCUS14679</name>
</gene>
<dbReference type="Proteomes" id="UP001174909">
    <property type="component" value="Unassembled WGS sequence"/>
</dbReference>
<reference evidence="2" key="1">
    <citation type="submission" date="2023-03" db="EMBL/GenBank/DDBJ databases">
        <authorList>
            <person name="Steffen K."/>
            <person name="Cardenas P."/>
        </authorList>
    </citation>
    <scope>NUCLEOTIDE SEQUENCE</scope>
</reference>
<proteinExistence type="predicted"/>
<feature type="region of interest" description="Disordered" evidence="1">
    <location>
        <begin position="1"/>
        <end position="69"/>
    </location>
</feature>
<comment type="caution">
    <text evidence="2">The sequence shown here is derived from an EMBL/GenBank/DDBJ whole genome shotgun (WGS) entry which is preliminary data.</text>
</comment>
<dbReference type="AlphaFoldDB" id="A0AA35S9K0"/>
<evidence type="ECO:0000313" key="2">
    <source>
        <dbReference type="EMBL" id="CAI8025399.1"/>
    </source>
</evidence>
<feature type="compositionally biased region" description="Polar residues" evidence="1">
    <location>
        <begin position="1"/>
        <end position="13"/>
    </location>
</feature>
<keyword evidence="3" id="KW-1185">Reference proteome</keyword>
<protein>
    <submittedName>
        <fullName evidence="2">Uncharacterized protein</fullName>
    </submittedName>
</protein>
<sequence length="141" mass="14583">PPVSPASQGSETVGETALSTATTRASRSRKRKGVSGDGPADPNPPDESGQVQSQNGLGTGDGGRGIQPSHIREALRRLSVPSGPLLPLAVSAIMGLHSENNTSAWPCLPSSYTLHGVGLIVLAALNQEKCERENQYDTCGV</sequence>
<evidence type="ECO:0000313" key="3">
    <source>
        <dbReference type="Proteomes" id="UP001174909"/>
    </source>
</evidence>
<feature type="non-terminal residue" evidence="2">
    <location>
        <position position="1"/>
    </location>
</feature>
<name>A0AA35S9K0_GEOBA</name>
<dbReference type="EMBL" id="CASHTH010002150">
    <property type="protein sequence ID" value="CAI8025399.1"/>
    <property type="molecule type" value="Genomic_DNA"/>
</dbReference>
<feature type="compositionally biased region" description="Low complexity" evidence="1">
    <location>
        <begin position="16"/>
        <end position="25"/>
    </location>
</feature>
<accession>A0AA35S9K0</accession>